<name>A0AAV9U5Q0_9PEZI</name>
<reference evidence="2 3" key="1">
    <citation type="submission" date="2019-10" db="EMBL/GenBank/DDBJ databases">
        <authorList>
            <person name="Palmer J.M."/>
        </authorList>
    </citation>
    <scope>NUCLEOTIDE SEQUENCE [LARGE SCALE GENOMIC DNA]</scope>
    <source>
        <strain evidence="2 3">TWF696</strain>
    </source>
</reference>
<dbReference type="Proteomes" id="UP001375240">
    <property type="component" value="Unassembled WGS sequence"/>
</dbReference>
<feature type="signal peptide" evidence="1">
    <location>
        <begin position="1"/>
        <end position="18"/>
    </location>
</feature>
<keyword evidence="1" id="KW-0732">Signal</keyword>
<organism evidence="2 3">
    <name type="scientific">Orbilia brochopaga</name>
    <dbReference type="NCBI Taxonomy" id="3140254"/>
    <lineage>
        <taxon>Eukaryota</taxon>
        <taxon>Fungi</taxon>
        <taxon>Dikarya</taxon>
        <taxon>Ascomycota</taxon>
        <taxon>Pezizomycotina</taxon>
        <taxon>Orbiliomycetes</taxon>
        <taxon>Orbiliales</taxon>
        <taxon>Orbiliaceae</taxon>
        <taxon>Orbilia</taxon>
    </lineage>
</organism>
<sequence length="265" mass="28431">MTLMIAAVAAAFLGTVLSAALPASGSNKASLDKRDHVKALYIWNTGPGFNNPSSYPQETDDAWQKVELEFPIQIFDKSNTTAWISMNGIFCLDDPTGLGPSVPATSLPVGASQCNGKGCLPSTCVLPFWGDYYLPKKSEKARSVRLTYHYPSTAPQVGHHYHVGWDVCSKASQASSAAQHADCGDQGYEFQMNIFKSHPGKFYIYYFNMPDHTPGIIGAQSLPNFIQASGSSQNAAGPKKKVTCAIIDTIAGTVITGGKREDCAP</sequence>
<accession>A0AAV9U5Q0</accession>
<proteinExistence type="predicted"/>
<feature type="chain" id="PRO_5043418149" evidence="1">
    <location>
        <begin position="19"/>
        <end position="265"/>
    </location>
</feature>
<evidence type="ECO:0000256" key="1">
    <source>
        <dbReference type="SAM" id="SignalP"/>
    </source>
</evidence>
<gene>
    <name evidence="2" type="ORF">TWF696_001765</name>
</gene>
<evidence type="ECO:0000313" key="2">
    <source>
        <dbReference type="EMBL" id="KAK6336202.1"/>
    </source>
</evidence>
<dbReference type="AlphaFoldDB" id="A0AAV9U5Q0"/>
<protein>
    <submittedName>
        <fullName evidence="2">Uncharacterized protein</fullName>
    </submittedName>
</protein>
<comment type="caution">
    <text evidence="2">The sequence shown here is derived from an EMBL/GenBank/DDBJ whole genome shotgun (WGS) entry which is preliminary data.</text>
</comment>
<evidence type="ECO:0000313" key="3">
    <source>
        <dbReference type="Proteomes" id="UP001375240"/>
    </source>
</evidence>
<keyword evidence="3" id="KW-1185">Reference proteome</keyword>
<dbReference type="EMBL" id="JAVHNQ010000011">
    <property type="protein sequence ID" value="KAK6336202.1"/>
    <property type="molecule type" value="Genomic_DNA"/>
</dbReference>